<organism evidence="1 2">
    <name type="scientific">Dibothriocephalus latus</name>
    <name type="common">Fish tapeworm</name>
    <name type="synonym">Diphyllobothrium latum</name>
    <dbReference type="NCBI Taxonomy" id="60516"/>
    <lineage>
        <taxon>Eukaryota</taxon>
        <taxon>Metazoa</taxon>
        <taxon>Spiralia</taxon>
        <taxon>Lophotrochozoa</taxon>
        <taxon>Platyhelminthes</taxon>
        <taxon>Cestoda</taxon>
        <taxon>Eucestoda</taxon>
        <taxon>Diphyllobothriidea</taxon>
        <taxon>Diphyllobothriidae</taxon>
        <taxon>Dibothriocephalus</taxon>
    </lineage>
</organism>
<keyword evidence="2" id="KW-1185">Reference proteome</keyword>
<reference evidence="1 2" key="1">
    <citation type="submission" date="2018-11" db="EMBL/GenBank/DDBJ databases">
        <authorList>
            <consortium name="Pathogen Informatics"/>
        </authorList>
    </citation>
    <scope>NUCLEOTIDE SEQUENCE [LARGE SCALE GENOMIC DNA]</scope>
</reference>
<evidence type="ECO:0000313" key="1">
    <source>
        <dbReference type="EMBL" id="VDN13853.1"/>
    </source>
</evidence>
<evidence type="ECO:0000313" key="2">
    <source>
        <dbReference type="Proteomes" id="UP000281553"/>
    </source>
</evidence>
<dbReference type="Proteomes" id="UP000281553">
    <property type="component" value="Unassembled WGS sequence"/>
</dbReference>
<dbReference type="EMBL" id="UYRU01057562">
    <property type="protein sequence ID" value="VDN13853.1"/>
    <property type="molecule type" value="Genomic_DNA"/>
</dbReference>
<dbReference type="AlphaFoldDB" id="A0A3P7LSC1"/>
<accession>A0A3P7LSC1</accession>
<proteinExistence type="predicted"/>
<gene>
    <name evidence="1" type="ORF">DILT_LOCUS9684</name>
</gene>
<name>A0A3P7LSC1_DIBLA</name>
<protein>
    <submittedName>
        <fullName evidence="1">Uncharacterized protein</fullName>
    </submittedName>
</protein>
<sequence>MTSASLYAFLSLQATVRSDLMNLLRPSPLNNLLPLRMNPPFSKHLMFLTGIQTYAVVSVSQMHYP</sequence>